<keyword evidence="1" id="KW-0732">Signal</keyword>
<dbReference type="Gene3D" id="3.40.190.10">
    <property type="entry name" value="Periplasmic binding protein-like II"/>
    <property type="match status" value="2"/>
</dbReference>
<feature type="signal peptide" evidence="1">
    <location>
        <begin position="1"/>
        <end position="29"/>
    </location>
</feature>
<keyword evidence="3" id="KW-1185">Reference proteome</keyword>
<dbReference type="EMBL" id="JAPDHZ010000002">
    <property type="protein sequence ID" value="MDG0790301.1"/>
    <property type="molecule type" value="Genomic_DNA"/>
</dbReference>
<evidence type="ECO:0000313" key="3">
    <source>
        <dbReference type="Proteomes" id="UP001153387"/>
    </source>
</evidence>
<gene>
    <name evidence="2" type="ORF">OMP38_05135</name>
</gene>
<reference evidence="2 3" key="1">
    <citation type="submission" date="2022-10" db="EMBL/GenBank/DDBJ databases">
        <title>Comparative genomic analysis of Cohnella hashimotonis sp. nov., isolated from the International Space Station.</title>
        <authorList>
            <person name="Simpson A."/>
            <person name="Venkateswaran K."/>
        </authorList>
    </citation>
    <scope>NUCLEOTIDE SEQUENCE [LARGE SCALE GENOMIC DNA]</scope>
    <source>
        <strain evidence="2 3">DSM 18997</strain>
    </source>
</reference>
<proteinExistence type="predicted"/>
<dbReference type="AlphaFoldDB" id="A0A9X4KE25"/>
<dbReference type="RefSeq" id="WP_277564149.1">
    <property type="nucleotide sequence ID" value="NZ_JAPDHZ010000002.1"/>
</dbReference>
<dbReference type="SUPFAM" id="SSF53850">
    <property type="entry name" value="Periplasmic binding protein-like II"/>
    <property type="match status" value="1"/>
</dbReference>
<evidence type="ECO:0000256" key="1">
    <source>
        <dbReference type="SAM" id="SignalP"/>
    </source>
</evidence>
<sequence length="572" mass="64234">MIRKGIQTGAAAVLFAAMLAGCSSNNNNATPSAGGSASTSAPSAAASASASASGSSDASQPAWKKDTSPFTFTQYFYGNWASNYLWKDQFAMNLVKQKTGITIDRKLATGSDDDYLNTMIAAGDLPDTIMLDWNNPAVTKLIQNGMVYSIDELVDKYAPEFKSQLDPDMVKYHSVDGKLWYLPNLYETEDRLTSGVPIVPIRPWFIRSDIYKAIGSPKIETTDDLMNALKAAKEKFPDVSPVGLEFFDVAQNGFHGSNSMDYLIYSFSPHLLEEQVKDDQQIVEYPMRNKGFIDAFRYLNQLFRGGLLDSQLLIYKQEQYEEKLYGGQYAVASQFMTNMYTMFNPKIQTALGKDKTYTVLDGLKANGQDPRYPASRLMGWQGFFITKNAKNPERIIKFAEYAWSDEGQLDMRYGTEGETYDMVDGLPKLKTDILNMKLNDNATFNSKYGFDDSTLLWRAGKQWDDAAARDLKESQPEQYDASVLLSKYDYDSYSLGMENLEPDGSSQEGTINTKVKDLWNKTIPKLVMAKSDDEFNAAYDAFVKQMDQVGAQKVEKVMYQRHMADLQKKGLK</sequence>
<evidence type="ECO:0000313" key="2">
    <source>
        <dbReference type="EMBL" id="MDG0790301.1"/>
    </source>
</evidence>
<dbReference type="PANTHER" id="PTHR43649">
    <property type="entry name" value="ARABINOSE-BINDING PROTEIN-RELATED"/>
    <property type="match status" value="1"/>
</dbReference>
<accession>A0A9X4KE25</accession>
<dbReference type="Proteomes" id="UP001153387">
    <property type="component" value="Unassembled WGS sequence"/>
</dbReference>
<organism evidence="2 3">
    <name type="scientific">Cohnella ginsengisoli</name>
    <dbReference type="NCBI Taxonomy" id="425004"/>
    <lineage>
        <taxon>Bacteria</taxon>
        <taxon>Bacillati</taxon>
        <taxon>Bacillota</taxon>
        <taxon>Bacilli</taxon>
        <taxon>Bacillales</taxon>
        <taxon>Paenibacillaceae</taxon>
        <taxon>Cohnella</taxon>
    </lineage>
</organism>
<name>A0A9X4KE25_9BACL</name>
<protein>
    <submittedName>
        <fullName evidence="2">Extracellular solute-binding protein</fullName>
    </submittedName>
</protein>
<feature type="chain" id="PRO_5040825616" evidence="1">
    <location>
        <begin position="30"/>
        <end position="572"/>
    </location>
</feature>
<dbReference type="PROSITE" id="PS51257">
    <property type="entry name" value="PROKAR_LIPOPROTEIN"/>
    <property type="match status" value="1"/>
</dbReference>
<dbReference type="InterPro" id="IPR050490">
    <property type="entry name" value="Bact_solute-bd_prot1"/>
</dbReference>
<comment type="caution">
    <text evidence="2">The sequence shown here is derived from an EMBL/GenBank/DDBJ whole genome shotgun (WGS) entry which is preliminary data.</text>
</comment>
<dbReference type="PANTHER" id="PTHR43649:SF17">
    <property type="entry name" value="ABC TRANSPORTER SOLUTE BINDING PROTEIN-SUGAR TRANSPORT"/>
    <property type="match status" value="1"/>
</dbReference>